<accession>A8GML8</accession>
<dbReference type="AlphaFoldDB" id="A8GML8"/>
<keyword evidence="2" id="KW-1185">Reference proteome</keyword>
<gene>
    <name evidence="1" type="ordered locus">A1C_01660</name>
</gene>
<dbReference type="KEGG" id="rak:A1C_01660"/>
<reference evidence="1" key="1">
    <citation type="submission" date="2007-09" db="EMBL/GenBank/DDBJ databases">
        <title>Complete Genome Sequence of Rickettsia akari.</title>
        <authorList>
            <person name="Madan A."/>
            <person name="Fahey J."/>
            <person name="Helton E."/>
            <person name="Ketteman M."/>
            <person name="Madan A."/>
            <person name="Rodrigues S."/>
            <person name="Sanchez A."/>
            <person name="Whiting M."/>
            <person name="Dasch G."/>
            <person name="Eremeeva M."/>
        </authorList>
    </citation>
    <scope>NUCLEOTIDE SEQUENCE</scope>
    <source>
        <strain evidence="1">Hartford</strain>
    </source>
</reference>
<evidence type="ECO:0000313" key="1">
    <source>
        <dbReference type="EMBL" id="ABV74643.1"/>
    </source>
</evidence>
<dbReference type="Proteomes" id="UP000006830">
    <property type="component" value="Chromosome"/>
</dbReference>
<name>A8GML8_RICAH</name>
<protein>
    <submittedName>
        <fullName evidence="1">Uncharacterized protein</fullName>
    </submittedName>
</protein>
<proteinExistence type="predicted"/>
<sequence>MQMLRIFIQISDILEKVNNLMDSEKLLPKIIKLHNDIKEIR</sequence>
<dbReference type="EMBL" id="CP000847">
    <property type="protein sequence ID" value="ABV74643.1"/>
    <property type="molecule type" value="Genomic_DNA"/>
</dbReference>
<organism evidence="1 2">
    <name type="scientific">Rickettsia akari (strain Hartford)</name>
    <dbReference type="NCBI Taxonomy" id="293614"/>
    <lineage>
        <taxon>Bacteria</taxon>
        <taxon>Pseudomonadati</taxon>
        <taxon>Pseudomonadota</taxon>
        <taxon>Alphaproteobacteria</taxon>
        <taxon>Rickettsiales</taxon>
        <taxon>Rickettsiaceae</taxon>
        <taxon>Rickettsieae</taxon>
        <taxon>Rickettsia</taxon>
        <taxon>spotted fever group</taxon>
    </lineage>
</organism>
<evidence type="ECO:0000313" key="2">
    <source>
        <dbReference type="Proteomes" id="UP000006830"/>
    </source>
</evidence>
<dbReference type="HOGENOM" id="CLU_3275889_0_0_5"/>